<dbReference type="EMBL" id="JANIPJ010000010">
    <property type="protein sequence ID" value="MCR2805202.1"/>
    <property type="molecule type" value="Genomic_DNA"/>
</dbReference>
<comment type="caution">
    <text evidence="3">The sequence shown here is derived from an EMBL/GenBank/DDBJ whole genome shotgun (WGS) entry which is preliminary data.</text>
</comment>
<evidence type="ECO:0000256" key="1">
    <source>
        <dbReference type="SAM" id="Coils"/>
    </source>
</evidence>
<dbReference type="AlphaFoldDB" id="A0A9X2MS10"/>
<proteinExistence type="predicted"/>
<sequence>MPVFKAAKASIPISSPSIIKTSLASTSVKSPIQPQAVRNTNTITPPTTANVPKVQTTLKSSSSAHSSIGTTYTINREKVISEVKVGANIDLKANTLKTNPVTNTTSTTTSKPKTEHVAAAPPLTANEQILKAKQDYEAAQAKGDKAGMAAASKLADEARKNGGTISSNVTLNEAKVIVANEQVIKAKQDYANAEKIGNTAEMQAAKSAAAVARRNGATITSNVTLEEAKIIVANETIVQAKKDYAIAEKTGDMSGKQAAKEVAAHSRENGGTISADVTLTQAEKILEQIKWAAQDPSAPMDFVGIEDELTLLKEARKNADSFGVDKQVELIDKTIADLNEAIEKLSKSKKQTDATVIKLKDIMKQYEKEVGDKLKELDQNIDKNKKEIETMIAETNELIKQGKILANSAEEFIKTVYNVCDVDSMSGGSEQRGTVLEEAMSGFFSGLWSSWDSTLDFAFYAFDNPADAGKQVINGAGDTAVDVWNKLTNPKTTYEAANQEVQEFMMLSEEDKARTFGFILSQMIPTRRLDLLNPNENKDGGESVGGNNSSGGSSGVGGTPGDRLPRYTEEEIQQILKDTESGIKNHPLRQAYEIEVAGLAQNADNLLKQGKSETEVAKILHQARREIGVKYKDVTPEALRNYIYSINMNRYGDPLGPTYEFLKLQGKSDADIIRSASRPNPDVNSLLAGFELWLRGQTKS</sequence>
<dbReference type="Proteomes" id="UP001141950">
    <property type="component" value="Unassembled WGS sequence"/>
</dbReference>
<evidence type="ECO:0000313" key="4">
    <source>
        <dbReference type="Proteomes" id="UP001141950"/>
    </source>
</evidence>
<feature type="region of interest" description="Disordered" evidence="2">
    <location>
        <begin position="531"/>
        <end position="564"/>
    </location>
</feature>
<organism evidence="3 4">
    <name type="scientific">Paenibacillus soyae</name>
    <dbReference type="NCBI Taxonomy" id="2969249"/>
    <lineage>
        <taxon>Bacteria</taxon>
        <taxon>Bacillati</taxon>
        <taxon>Bacillota</taxon>
        <taxon>Bacilli</taxon>
        <taxon>Bacillales</taxon>
        <taxon>Paenibacillaceae</taxon>
        <taxon>Paenibacillus</taxon>
    </lineage>
</organism>
<reference evidence="3" key="1">
    <citation type="submission" date="2022-08" db="EMBL/GenBank/DDBJ databases">
        <title>The genomic sequence of strain Paenibacillus sp. SCIV0701.</title>
        <authorList>
            <person name="Zhao H."/>
        </authorList>
    </citation>
    <scope>NUCLEOTIDE SEQUENCE</scope>
    <source>
        <strain evidence="3">SCIV0701</strain>
    </source>
</reference>
<keyword evidence="1" id="KW-0175">Coiled coil</keyword>
<accession>A0A9X2MS10</accession>
<evidence type="ECO:0000256" key="2">
    <source>
        <dbReference type="SAM" id="MobiDB-lite"/>
    </source>
</evidence>
<gene>
    <name evidence="3" type="ORF">NQZ67_15045</name>
</gene>
<feature type="coiled-coil region" evidence="1">
    <location>
        <begin position="328"/>
        <end position="394"/>
    </location>
</feature>
<evidence type="ECO:0000313" key="3">
    <source>
        <dbReference type="EMBL" id="MCR2805202.1"/>
    </source>
</evidence>
<feature type="compositionally biased region" description="Gly residues" evidence="2">
    <location>
        <begin position="542"/>
        <end position="560"/>
    </location>
</feature>
<keyword evidence="4" id="KW-1185">Reference proteome</keyword>
<name>A0A9X2MS10_9BACL</name>
<dbReference type="RefSeq" id="WP_257447240.1">
    <property type="nucleotide sequence ID" value="NZ_JANIPJ010000010.1"/>
</dbReference>
<protein>
    <submittedName>
        <fullName evidence="3">Uncharacterized protein</fullName>
    </submittedName>
</protein>